<evidence type="ECO:0000313" key="1">
    <source>
        <dbReference type="EMBL" id="KAH9360958.1"/>
    </source>
</evidence>
<name>A0A9J6F727_HAELO</name>
<evidence type="ECO:0000313" key="2">
    <source>
        <dbReference type="Proteomes" id="UP000821853"/>
    </source>
</evidence>
<proteinExistence type="predicted"/>
<dbReference type="VEuPathDB" id="VectorBase:HLOH_052990"/>
<sequence length="59" mass="6380">MRIGSTCVPNPVATSRNSVSRVVRVTLDRDIPVNLGAPYVAKDTKQETESANRNIALPT</sequence>
<dbReference type="EMBL" id="JABSTR010000001">
    <property type="protein sequence ID" value="KAH9360958.1"/>
    <property type="molecule type" value="Genomic_DNA"/>
</dbReference>
<gene>
    <name evidence="1" type="ORF">HPB48_007039</name>
</gene>
<keyword evidence="2" id="KW-1185">Reference proteome</keyword>
<organism evidence="1 2">
    <name type="scientific">Haemaphysalis longicornis</name>
    <name type="common">Bush tick</name>
    <dbReference type="NCBI Taxonomy" id="44386"/>
    <lineage>
        <taxon>Eukaryota</taxon>
        <taxon>Metazoa</taxon>
        <taxon>Ecdysozoa</taxon>
        <taxon>Arthropoda</taxon>
        <taxon>Chelicerata</taxon>
        <taxon>Arachnida</taxon>
        <taxon>Acari</taxon>
        <taxon>Parasitiformes</taxon>
        <taxon>Ixodida</taxon>
        <taxon>Ixodoidea</taxon>
        <taxon>Ixodidae</taxon>
        <taxon>Haemaphysalinae</taxon>
        <taxon>Haemaphysalis</taxon>
    </lineage>
</organism>
<comment type="caution">
    <text evidence="1">The sequence shown here is derived from an EMBL/GenBank/DDBJ whole genome shotgun (WGS) entry which is preliminary data.</text>
</comment>
<protein>
    <submittedName>
        <fullName evidence="1">Uncharacterized protein</fullName>
    </submittedName>
</protein>
<dbReference type="Proteomes" id="UP000821853">
    <property type="component" value="Chromosome 1"/>
</dbReference>
<reference evidence="1 2" key="1">
    <citation type="journal article" date="2020" name="Cell">
        <title>Large-Scale Comparative Analyses of Tick Genomes Elucidate Their Genetic Diversity and Vector Capacities.</title>
        <authorList>
            <consortium name="Tick Genome and Microbiome Consortium (TIGMIC)"/>
            <person name="Jia N."/>
            <person name="Wang J."/>
            <person name="Shi W."/>
            <person name="Du L."/>
            <person name="Sun Y."/>
            <person name="Zhan W."/>
            <person name="Jiang J.F."/>
            <person name="Wang Q."/>
            <person name="Zhang B."/>
            <person name="Ji P."/>
            <person name="Bell-Sakyi L."/>
            <person name="Cui X.M."/>
            <person name="Yuan T.T."/>
            <person name="Jiang B.G."/>
            <person name="Yang W.F."/>
            <person name="Lam T.T."/>
            <person name="Chang Q.C."/>
            <person name="Ding S.J."/>
            <person name="Wang X.J."/>
            <person name="Zhu J.G."/>
            <person name="Ruan X.D."/>
            <person name="Zhao L."/>
            <person name="Wei J.T."/>
            <person name="Ye R.Z."/>
            <person name="Que T.C."/>
            <person name="Du C.H."/>
            <person name="Zhou Y.H."/>
            <person name="Cheng J.X."/>
            <person name="Dai P.F."/>
            <person name="Guo W.B."/>
            <person name="Han X.H."/>
            <person name="Huang E.J."/>
            <person name="Li L.F."/>
            <person name="Wei W."/>
            <person name="Gao Y.C."/>
            <person name="Liu J.Z."/>
            <person name="Shao H.Z."/>
            <person name="Wang X."/>
            <person name="Wang C.C."/>
            <person name="Yang T.C."/>
            <person name="Huo Q.B."/>
            <person name="Li W."/>
            <person name="Chen H.Y."/>
            <person name="Chen S.E."/>
            <person name="Zhou L.G."/>
            <person name="Ni X.B."/>
            <person name="Tian J.H."/>
            <person name="Sheng Y."/>
            <person name="Liu T."/>
            <person name="Pan Y.S."/>
            <person name="Xia L.Y."/>
            <person name="Li J."/>
            <person name="Zhao F."/>
            <person name="Cao W.C."/>
        </authorList>
    </citation>
    <scope>NUCLEOTIDE SEQUENCE [LARGE SCALE GENOMIC DNA]</scope>
    <source>
        <strain evidence="1">HaeL-2018</strain>
    </source>
</reference>
<dbReference type="AlphaFoldDB" id="A0A9J6F727"/>
<accession>A0A9J6F727</accession>